<dbReference type="EMBL" id="JBHLUB010000032">
    <property type="protein sequence ID" value="MFC0582949.1"/>
    <property type="molecule type" value="Genomic_DNA"/>
</dbReference>
<protein>
    <submittedName>
        <fullName evidence="1">DUF429 domain-containing protein</fullName>
    </submittedName>
</protein>
<gene>
    <name evidence="1" type="ORF">ACFFFR_11275</name>
</gene>
<evidence type="ECO:0000313" key="2">
    <source>
        <dbReference type="Proteomes" id="UP001589862"/>
    </source>
</evidence>
<reference evidence="1 2" key="1">
    <citation type="submission" date="2024-09" db="EMBL/GenBank/DDBJ databases">
        <authorList>
            <person name="Sun Q."/>
            <person name="Mori K."/>
        </authorList>
    </citation>
    <scope>NUCLEOTIDE SEQUENCE [LARGE SCALE GENOMIC DNA]</scope>
    <source>
        <strain evidence="1 2">NCAIM B.02604</strain>
    </source>
</reference>
<dbReference type="InterPro" id="IPR007362">
    <property type="entry name" value="DUF429"/>
</dbReference>
<comment type="caution">
    <text evidence="1">The sequence shown here is derived from an EMBL/GenBank/DDBJ whole genome shotgun (WGS) entry which is preliminary data.</text>
</comment>
<dbReference type="Pfam" id="PF04250">
    <property type="entry name" value="DUF429"/>
    <property type="match status" value="1"/>
</dbReference>
<name>A0ABV6PCV1_9MICC</name>
<dbReference type="RefSeq" id="WP_377460516.1">
    <property type="nucleotide sequence ID" value="NZ_JBHLUB010000032.1"/>
</dbReference>
<keyword evidence="2" id="KW-1185">Reference proteome</keyword>
<accession>A0ABV6PCV1</accession>
<proteinExistence type="predicted"/>
<sequence length="253" mass="26849">MATDSEGSSIFGGVDLAAESGKTAAATILEDASGVSIVDVRIGVDDDSIVDLVAGAVTTGMDVPVGWPADFVKLVSAHAREEQDVPVSTDRAWRRGLALRATDRFVHEHIGGYPLSVAADLIAYPAFRWAGIEARLRGAGVDVARDGTGKICEVYPAGALRVWGLPSRGYKSDRNTAVRETIVDGLSAKMPWLDWGGFAQRCVQNDDALDAVIAALVARQVHHGEAVAPPAELAGLARQEGWIWLPVQEAEIK</sequence>
<evidence type="ECO:0000313" key="1">
    <source>
        <dbReference type="EMBL" id="MFC0582949.1"/>
    </source>
</evidence>
<dbReference type="Proteomes" id="UP001589862">
    <property type="component" value="Unassembled WGS sequence"/>
</dbReference>
<organism evidence="1 2">
    <name type="scientific">Micrococcoides hystricis</name>
    <dbReference type="NCBI Taxonomy" id="1572761"/>
    <lineage>
        <taxon>Bacteria</taxon>
        <taxon>Bacillati</taxon>
        <taxon>Actinomycetota</taxon>
        <taxon>Actinomycetes</taxon>
        <taxon>Micrococcales</taxon>
        <taxon>Micrococcaceae</taxon>
        <taxon>Micrococcoides</taxon>
    </lineage>
</organism>